<dbReference type="Gene3D" id="3.40.50.300">
    <property type="entry name" value="P-loop containing nucleotide triphosphate hydrolases"/>
    <property type="match status" value="2"/>
</dbReference>
<dbReference type="GO" id="GO:0005829">
    <property type="term" value="C:cytosol"/>
    <property type="evidence" value="ECO:0007669"/>
    <property type="project" value="TreeGrafter"/>
</dbReference>
<evidence type="ECO:0000256" key="10">
    <source>
        <dbReference type="ARBA" id="ARBA00023204"/>
    </source>
</evidence>
<keyword evidence="9" id="KW-0238">DNA-binding</keyword>
<evidence type="ECO:0000256" key="7">
    <source>
        <dbReference type="ARBA" id="ARBA00022839"/>
    </source>
</evidence>
<evidence type="ECO:0000256" key="1">
    <source>
        <dbReference type="ARBA" id="ARBA00009922"/>
    </source>
</evidence>
<keyword evidence="7" id="KW-0269">Exonuclease</keyword>
<gene>
    <name evidence="17" type="ORF">UFOPK2370_00945</name>
</gene>
<evidence type="ECO:0000259" key="16">
    <source>
        <dbReference type="PROSITE" id="PS51217"/>
    </source>
</evidence>
<dbReference type="AlphaFoldDB" id="A0A6J6P2E3"/>
<feature type="domain" description="UvrD-like helicase C-terminal" evidence="16">
    <location>
        <begin position="372"/>
        <end position="675"/>
    </location>
</feature>
<evidence type="ECO:0000313" key="17">
    <source>
        <dbReference type="EMBL" id="CAB4690763.1"/>
    </source>
</evidence>
<evidence type="ECO:0000256" key="3">
    <source>
        <dbReference type="ARBA" id="ARBA00022741"/>
    </source>
</evidence>
<sequence length="1082" mass="120984">METKYKYTAAQISKALGNQHELTDEQADAIENASTTAPELIVAGAGSGKTSLMAVRVPWLVANGIAKPEEILGLTFTRKAAAELSKRVHESLIALRDHGEFWPAELPADFTPPNVSTYNSYANSLFRDYALQLGQDADAIQLTEATQYQFAKQMLHSRGTNVANDLLDEDFSADDLIEKVVSLAQSMNENLVSAEQITAELAKVHETIAALPKKAGDVSGEKNAYINELLQTLKRTELIARLAADFNAQKLQEGRIDYSDQVVLAERAVRELDEVRDREKDRYKQVLLDEYQDTSFLQTRLLSGLFFDHAVLAVGDPNQSIYGWRGASASNLAEFSSDFSSKPIEQKKLSKSWRNPKSVLKLANHLAQPLSQPASYLSPKAIELVSSLKVVTLKAPDHAPVGVIEVAFEQDLKQEAAKVASWFKAKFAQPSPNKDGSQTAALLVRKRANIRLYVEELQKIGLEVEVVGLGGLLEMPEIADIKSALAVLVRPDAGTELIRLLTGARWQIAAKDIAVLHKYANFIASSSRESATAAGRSDESAISLVDALDRLTSGSLPESINFSDEGLRRMRDAAEIFSAMRQRLGLPLPELVRAIVGELWIDIELMSNPSRKHPLIHINEFISVVSNYVSSSNVQSISMFLDYLEYASERDRLEAPRAKPKNKVIQVLTIHGAKGLEWDYVALPSLMENEFPSKPRSMQGWLAEGQLPYDLRGDKRTLPKFDYESATTQKLLNDSKELFSKTHVREMLMNEERRLIYVAITRPKHELLLSGCYWKPGVKEPLEPSRFLVECLALQDGPLAQFAQLQERDSDEQPLQKADLVESWPKRVFGEAREAQVRAAADEVTEAIAKAPAKAEDKGGSKLIKRLLREKKVSEAHIDRVDFPVRIPASNFKAYLGELEEVAGGYLRPVPSQPYAQSRRGNLFHAWVEKKFAPTGNLLDEEEFELEDEEDFYTIDELKANFEDSRFAALVPQSVEQEIQLTIGQNTFICKMDAIYTTEDGVQIVDWKTNKPPTDDQDLYRRSLQLALYRLAYSEFTGMPIEKVQASFFFVGEGVELTPKAILGREEILTEWNKVLEQLVED</sequence>
<evidence type="ECO:0000256" key="2">
    <source>
        <dbReference type="ARBA" id="ARBA00022722"/>
    </source>
</evidence>
<dbReference type="InterPro" id="IPR014016">
    <property type="entry name" value="UvrD-like_ATP-bd"/>
</dbReference>
<comment type="catalytic activity">
    <reaction evidence="14">
        <text>ATP + H2O = ADP + phosphate + H(+)</text>
        <dbReference type="Rhea" id="RHEA:13065"/>
        <dbReference type="ChEBI" id="CHEBI:15377"/>
        <dbReference type="ChEBI" id="CHEBI:15378"/>
        <dbReference type="ChEBI" id="CHEBI:30616"/>
        <dbReference type="ChEBI" id="CHEBI:43474"/>
        <dbReference type="ChEBI" id="CHEBI:456216"/>
        <dbReference type="EC" id="5.6.2.4"/>
    </reaction>
</comment>
<dbReference type="Pfam" id="PF12705">
    <property type="entry name" value="PDDEXK_1"/>
    <property type="match status" value="1"/>
</dbReference>
<dbReference type="CDD" id="cd17932">
    <property type="entry name" value="DEXQc_UvrD"/>
    <property type="match status" value="1"/>
</dbReference>
<dbReference type="InterPro" id="IPR027417">
    <property type="entry name" value="P-loop_NTPase"/>
</dbReference>
<dbReference type="EMBL" id="CAEZXK010000026">
    <property type="protein sequence ID" value="CAB4690763.1"/>
    <property type="molecule type" value="Genomic_DNA"/>
</dbReference>
<evidence type="ECO:0000256" key="8">
    <source>
        <dbReference type="ARBA" id="ARBA00022840"/>
    </source>
</evidence>
<dbReference type="Pfam" id="PF00580">
    <property type="entry name" value="UvrD-helicase"/>
    <property type="match status" value="1"/>
</dbReference>
<evidence type="ECO:0000256" key="11">
    <source>
        <dbReference type="ARBA" id="ARBA00023235"/>
    </source>
</evidence>
<dbReference type="GO" id="GO:0003677">
    <property type="term" value="F:DNA binding"/>
    <property type="evidence" value="ECO:0007669"/>
    <property type="project" value="UniProtKB-KW"/>
</dbReference>
<dbReference type="InterPro" id="IPR011335">
    <property type="entry name" value="Restrct_endonuc-II-like"/>
</dbReference>
<keyword evidence="11" id="KW-0413">Isomerase</keyword>
<dbReference type="GO" id="GO:0033202">
    <property type="term" value="C:DNA helicase complex"/>
    <property type="evidence" value="ECO:0007669"/>
    <property type="project" value="TreeGrafter"/>
</dbReference>
<protein>
    <recommendedName>
        <fullName evidence="13">DNA 3'-5' helicase</fullName>
        <ecNumber evidence="13">5.6.2.4</ecNumber>
    </recommendedName>
</protein>
<dbReference type="EC" id="5.6.2.4" evidence="13"/>
<dbReference type="GO" id="GO:0000725">
    <property type="term" value="P:recombinational repair"/>
    <property type="evidence" value="ECO:0007669"/>
    <property type="project" value="TreeGrafter"/>
</dbReference>
<dbReference type="GO" id="GO:0043138">
    <property type="term" value="F:3'-5' DNA helicase activity"/>
    <property type="evidence" value="ECO:0007669"/>
    <property type="project" value="UniProtKB-EC"/>
</dbReference>
<dbReference type="PANTHER" id="PTHR11070">
    <property type="entry name" value="UVRD / RECB / PCRA DNA HELICASE FAMILY MEMBER"/>
    <property type="match status" value="1"/>
</dbReference>
<dbReference type="Gene3D" id="1.10.486.10">
    <property type="entry name" value="PCRA, domain 4"/>
    <property type="match status" value="1"/>
</dbReference>
<dbReference type="SUPFAM" id="SSF52540">
    <property type="entry name" value="P-loop containing nucleoside triphosphate hydrolases"/>
    <property type="match status" value="1"/>
</dbReference>
<dbReference type="GO" id="GO:0004527">
    <property type="term" value="F:exonuclease activity"/>
    <property type="evidence" value="ECO:0007669"/>
    <property type="project" value="UniProtKB-KW"/>
</dbReference>
<dbReference type="Pfam" id="PF13361">
    <property type="entry name" value="UvrD_C"/>
    <property type="match status" value="1"/>
</dbReference>
<comment type="similarity">
    <text evidence="1">Belongs to the helicase family. UvrD subfamily.</text>
</comment>
<dbReference type="InterPro" id="IPR013986">
    <property type="entry name" value="DExx_box_DNA_helicase_dom_sf"/>
</dbReference>
<dbReference type="PANTHER" id="PTHR11070:SF55">
    <property type="entry name" value="DNA 3'-5' HELICASE"/>
    <property type="match status" value="1"/>
</dbReference>
<dbReference type="GO" id="GO:0005524">
    <property type="term" value="F:ATP binding"/>
    <property type="evidence" value="ECO:0007669"/>
    <property type="project" value="UniProtKB-KW"/>
</dbReference>
<evidence type="ECO:0000256" key="5">
    <source>
        <dbReference type="ARBA" id="ARBA00022801"/>
    </source>
</evidence>
<name>A0A6J6P2E3_9ZZZZ</name>
<dbReference type="Gene3D" id="3.90.320.10">
    <property type="match status" value="1"/>
</dbReference>
<dbReference type="PROSITE" id="PS51198">
    <property type="entry name" value="UVRD_HELICASE_ATP_BIND"/>
    <property type="match status" value="1"/>
</dbReference>
<keyword evidence="5" id="KW-0378">Hydrolase</keyword>
<keyword evidence="8" id="KW-0067">ATP-binding</keyword>
<evidence type="ECO:0000256" key="13">
    <source>
        <dbReference type="ARBA" id="ARBA00034808"/>
    </source>
</evidence>
<feature type="domain" description="UvrD-like helicase ATP-binding" evidence="15">
    <location>
        <begin position="22"/>
        <end position="356"/>
    </location>
</feature>
<dbReference type="PROSITE" id="PS51217">
    <property type="entry name" value="UVRD_HELICASE_CTER"/>
    <property type="match status" value="1"/>
</dbReference>
<dbReference type="InterPro" id="IPR011604">
    <property type="entry name" value="PDDEXK-like_dom_sf"/>
</dbReference>
<organism evidence="17">
    <name type="scientific">freshwater metagenome</name>
    <dbReference type="NCBI Taxonomy" id="449393"/>
    <lineage>
        <taxon>unclassified sequences</taxon>
        <taxon>metagenomes</taxon>
        <taxon>ecological metagenomes</taxon>
    </lineage>
</organism>
<accession>A0A6J6P2E3</accession>
<evidence type="ECO:0000256" key="9">
    <source>
        <dbReference type="ARBA" id="ARBA00023125"/>
    </source>
</evidence>
<dbReference type="InterPro" id="IPR014017">
    <property type="entry name" value="DNA_helicase_UvrD-like_C"/>
</dbReference>
<dbReference type="Gene3D" id="1.10.10.160">
    <property type="match status" value="1"/>
</dbReference>
<comment type="catalytic activity">
    <reaction evidence="12">
        <text>Couples ATP hydrolysis with the unwinding of duplex DNA by translocating in the 3'-5' direction.</text>
        <dbReference type="EC" id="5.6.2.4"/>
    </reaction>
</comment>
<dbReference type="InterPro" id="IPR000212">
    <property type="entry name" value="DNA_helicase_UvrD/REP"/>
</dbReference>
<keyword evidence="3" id="KW-0547">Nucleotide-binding</keyword>
<dbReference type="SUPFAM" id="SSF52980">
    <property type="entry name" value="Restriction endonuclease-like"/>
    <property type="match status" value="1"/>
</dbReference>
<keyword evidence="6" id="KW-0347">Helicase</keyword>
<evidence type="ECO:0000256" key="12">
    <source>
        <dbReference type="ARBA" id="ARBA00034617"/>
    </source>
</evidence>
<keyword evidence="2" id="KW-0540">Nuclease</keyword>
<evidence type="ECO:0000256" key="14">
    <source>
        <dbReference type="ARBA" id="ARBA00048988"/>
    </source>
</evidence>
<dbReference type="InterPro" id="IPR038726">
    <property type="entry name" value="PDDEXK_AddAB-type"/>
</dbReference>
<reference evidence="17" key="1">
    <citation type="submission" date="2020-05" db="EMBL/GenBank/DDBJ databases">
        <authorList>
            <person name="Chiriac C."/>
            <person name="Salcher M."/>
            <person name="Ghai R."/>
            <person name="Kavagutti S V."/>
        </authorList>
    </citation>
    <scope>NUCLEOTIDE SEQUENCE</scope>
</reference>
<evidence type="ECO:0000256" key="4">
    <source>
        <dbReference type="ARBA" id="ARBA00022763"/>
    </source>
</evidence>
<keyword evidence="4" id="KW-0227">DNA damage</keyword>
<evidence type="ECO:0000256" key="6">
    <source>
        <dbReference type="ARBA" id="ARBA00022806"/>
    </source>
</evidence>
<proteinExistence type="inferred from homology"/>
<evidence type="ECO:0000259" key="15">
    <source>
        <dbReference type="PROSITE" id="PS51198"/>
    </source>
</evidence>
<keyword evidence="10" id="KW-0234">DNA repair</keyword>